<feature type="region of interest" description="Disordered" evidence="3">
    <location>
        <begin position="92"/>
        <end position="120"/>
    </location>
</feature>
<comment type="caution">
    <text evidence="4">The sequence shown here is derived from an EMBL/GenBank/DDBJ whole genome shotgun (WGS) entry which is preliminary data.</text>
</comment>
<evidence type="ECO:0000313" key="4">
    <source>
        <dbReference type="EMBL" id="KAK9056792.1"/>
    </source>
</evidence>
<proteinExistence type="inferred from homology"/>
<evidence type="ECO:0008006" key="6">
    <source>
        <dbReference type="Google" id="ProtNLM"/>
    </source>
</evidence>
<gene>
    <name evidence="4" type="ORF">SSX86_024155</name>
</gene>
<accession>A0AAP0CMA6</accession>
<keyword evidence="5" id="KW-1185">Reference proteome</keyword>
<sequence length="386" mass="43634">MGITGELVRNAFSKNRSFGTSHDTNVMRNHAVERKRWASVRSYLCGDEFSSVLAVEDFASRRSSKASVDSGFLDQDCSNSARTSKATVFSSRIDDDSTSVKGSEATVTQPVSENSNETLEPDEMTKIPFENEAAIVIQSAFRSFLAKRQVERLEQEDTRDRDLESIATSVEVQTGNSVVEVKEDNESFTHRVQHHKGAKVQTSKLKPKDWDDSTVSSNISKMRIRNRLEASTRRERALAYAFSQQLRICSKKKQSTKSGNDKEANMSWSWLERWMATRQLDTSFGDISKPFEKLNENQSLSVKSRVISDLAGVEKESCGSNEVSMQFDNVSLCSKTPEKSYSKSTRNRGKATSIARRKMSTRYSFTKEYCEVNKQGEREMKCDDQP</sequence>
<dbReference type="InterPro" id="IPR000048">
    <property type="entry name" value="IQ_motif_EF-hand-BS"/>
</dbReference>
<keyword evidence="1" id="KW-0112">Calmodulin-binding</keyword>
<feature type="compositionally biased region" description="Basic residues" evidence="3">
    <location>
        <begin position="345"/>
        <end position="357"/>
    </location>
</feature>
<feature type="region of interest" description="Disordered" evidence="3">
    <location>
        <begin position="337"/>
        <end position="357"/>
    </location>
</feature>
<feature type="region of interest" description="Disordered" evidence="3">
    <location>
        <begin position="189"/>
        <end position="212"/>
    </location>
</feature>
<dbReference type="Proteomes" id="UP001408789">
    <property type="component" value="Unassembled WGS sequence"/>
</dbReference>
<dbReference type="Pfam" id="PF00612">
    <property type="entry name" value="IQ"/>
    <property type="match status" value="1"/>
</dbReference>
<evidence type="ECO:0000256" key="3">
    <source>
        <dbReference type="SAM" id="MobiDB-lite"/>
    </source>
</evidence>
<evidence type="ECO:0000256" key="2">
    <source>
        <dbReference type="ARBA" id="ARBA00024341"/>
    </source>
</evidence>
<dbReference type="PANTHER" id="PTHR32295">
    <property type="entry name" value="IQ-DOMAIN 5-RELATED"/>
    <property type="match status" value="1"/>
</dbReference>
<dbReference type="PROSITE" id="PS50096">
    <property type="entry name" value="IQ"/>
    <property type="match status" value="1"/>
</dbReference>
<protein>
    <recommendedName>
        <fullName evidence="6">Protein IQ-DOMAIN 1</fullName>
    </recommendedName>
</protein>
<name>A0AAP0CMA6_9ASTR</name>
<dbReference type="PANTHER" id="PTHR32295:SF15">
    <property type="entry name" value="PROTEIN IQ-DOMAIN 33"/>
    <property type="match status" value="1"/>
</dbReference>
<dbReference type="AlphaFoldDB" id="A0AAP0CMA6"/>
<reference evidence="4 5" key="1">
    <citation type="submission" date="2024-04" db="EMBL/GenBank/DDBJ databases">
        <title>The reference genome of an endangered Asteraceae, Deinandra increscens subsp. villosa, native to the Central Coast of California.</title>
        <authorList>
            <person name="Guilliams M."/>
            <person name="Hasenstab-Lehman K."/>
            <person name="Meyer R."/>
            <person name="Mcevoy S."/>
        </authorList>
    </citation>
    <scope>NUCLEOTIDE SEQUENCE [LARGE SCALE GENOMIC DNA]</scope>
    <source>
        <tissue evidence="4">Leaf</tissue>
    </source>
</reference>
<dbReference type="EMBL" id="JBCNJP010000024">
    <property type="protein sequence ID" value="KAK9056792.1"/>
    <property type="molecule type" value="Genomic_DNA"/>
</dbReference>
<evidence type="ECO:0000256" key="1">
    <source>
        <dbReference type="ARBA" id="ARBA00022860"/>
    </source>
</evidence>
<comment type="similarity">
    <text evidence="2">Belongs to the IQD family.</text>
</comment>
<feature type="compositionally biased region" description="Polar residues" evidence="3">
    <location>
        <begin position="99"/>
        <end position="118"/>
    </location>
</feature>
<dbReference type="GO" id="GO:0005516">
    <property type="term" value="F:calmodulin binding"/>
    <property type="evidence" value="ECO:0007669"/>
    <property type="project" value="UniProtKB-KW"/>
</dbReference>
<organism evidence="4 5">
    <name type="scientific">Deinandra increscens subsp. villosa</name>
    <dbReference type="NCBI Taxonomy" id="3103831"/>
    <lineage>
        <taxon>Eukaryota</taxon>
        <taxon>Viridiplantae</taxon>
        <taxon>Streptophyta</taxon>
        <taxon>Embryophyta</taxon>
        <taxon>Tracheophyta</taxon>
        <taxon>Spermatophyta</taxon>
        <taxon>Magnoliopsida</taxon>
        <taxon>eudicotyledons</taxon>
        <taxon>Gunneridae</taxon>
        <taxon>Pentapetalae</taxon>
        <taxon>asterids</taxon>
        <taxon>campanulids</taxon>
        <taxon>Asterales</taxon>
        <taxon>Asteraceae</taxon>
        <taxon>Asteroideae</taxon>
        <taxon>Heliantheae alliance</taxon>
        <taxon>Madieae</taxon>
        <taxon>Madiinae</taxon>
        <taxon>Deinandra</taxon>
    </lineage>
</organism>
<evidence type="ECO:0000313" key="5">
    <source>
        <dbReference type="Proteomes" id="UP001408789"/>
    </source>
</evidence>